<keyword evidence="1" id="KW-0805">Transcription regulation</keyword>
<evidence type="ECO:0000256" key="1">
    <source>
        <dbReference type="ARBA" id="ARBA00023015"/>
    </source>
</evidence>
<evidence type="ECO:0000313" key="7">
    <source>
        <dbReference type="Proteomes" id="UP000238650"/>
    </source>
</evidence>
<dbReference type="SUPFAM" id="SSF46689">
    <property type="entry name" value="Homeodomain-like"/>
    <property type="match status" value="1"/>
</dbReference>
<feature type="domain" description="HTH tetR-type" evidence="5">
    <location>
        <begin position="6"/>
        <end position="66"/>
    </location>
</feature>
<keyword evidence="2 4" id="KW-0238">DNA-binding</keyword>
<evidence type="ECO:0000313" key="6">
    <source>
        <dbReference type="EMBL" id="PRI12040.1"/>
    </source>
</evidence>
<dbReference type="PROSITE" id="PS50977">
    <property type="entry name" value="HTH_TETR_2"/>
    <property type="match status" value="1"/>
</dbReference>
<keyword evidence="3" id="KW-0804">Transcription</keyword>
<evidence type="ECO:0000256" key="4">
    <source>
        <dbReference type="PROSITE-ProRule" id="PRU00335"/>
    </source>
</evidence>
<feature type="DNA-binding region" description="H-T-H motif" evidence="4">
    <location>
        <begin position="29"/>
        <end position="48"/>
    </location>
</feature>
<dbReference type="OrthoDB" id="3237195at2"/>
<dbReference type="Proteomes" id="UP000238650">
    <property type="component" value="Unassembled WGS sequence"/>
</dbReference>
<keyword evidence="7" id="KW-1185">Reference proteome</keyword>
<dbReference type="Gene3D" id="1.10.10.60">
    <property type="entry name" value="Homeodomain-like"/>
    <property type="match status" value="1"/>
</dbReference>
<evidence type="ECO:0000256" key="3">
    <source>
        <dbReference type="ARBA" id="ARBA00023163"/>
    </source>
</evidence>
<dbReference type="Pfam" id="PF00440">
    <property type="entry name" value="TetR_N"/>
    <property type="match status" value="1"/>
</dbReference>
<sequence>MVGTPRFDRAEVLAHTARTFAERGYAGASISHLVDATGLLRGSLYGAFGSKAGLFREALRQAVAASPGSAPLVLDLIVVALRERAAHDPAVSETVRSALRALGEAGAQPGELLYARLLDRAGLPGRTATAGAP</sequence>
<gene>
    <name evidence="6" type="ORF">B4915_02955</name>
</gene>
<dbReference type="RefSeq" id="WP_146120013.1">
    <property type="nucleotide sequence ID" value="NZ_MWZD01000013.1"/>
</dbReference>
<organism evidence="6 7">
    <name type="scientific">Leucobacter massiliensis</name>
    <dbReference type="NCBI Taxonomy" id="1686285"/>
    <lineage>
        <taxon>Bacteria</taxon>
        <taxon>Bacillati</taxon>
        <taxon>Actinomycetota</taxon>
        <taxon>Actinomycetes</taxon>
        <taxon>Micrococcales</taxon>
        <taxon>Microbacteriaceae</taxon>
        <taxon>Leucobacter</taxon>
    </lineage>
</organism>
<dbReference type="GO" id="GO:0003677">
    <property type="term" value="F:DNA binding"/>
    <property type="evidence" value="ECO:0007669"/>
    <property type="project" value="UniProtKB-UniRule"/>
</dbReference>
<dbReference type="EMBL" id="MWZD01000013">
    <property type="protein sequence ID" value="PRI12040.1"/>
    <property type="molecule type" value="Genomic_DNA"/>
</dbReference>
<proteinExistence type="predicted"/>
<protein>
    <recommendedName>
        <fullName evidence="5">HTH tetR-type domain-containing protein</fullName>
    </recommendedName>
</protein>
<evidence type="ECO:0000259" key="5">
    <source>
        <dbReference type="PROSITE" id="PS50977"/>
    </source>
</evidence>
<dbReference type="InterPro" id="IPR001647">
    <property type="entry name" value="HTH_TetR"/>
</dbReference>
<dbReference type="InterPro" id="IPR009057">
    <property type="entry name" value="Homeodomain-like_sf"/>
</dbReference>
<name>A0A2S9QR28_9MICO</name>
<dbReference type="AlphaFoldDB" id="A0A2S9QR28"/>
<comment type="caution">
    <text evidence="6">The sequence shown here is derived from an EMBL/GenBank/DDBJ whole genome shotgun (WGS) entry which is preliminary data.</text>
</comment>
<evidence type="ECO:0000256" key="2">
    <source>
        <dbReference type="ARBA" id="ARBA00023125"/>
    </source>
</evidence>
<dbReference type="PANTHER" id="PTHR47506:SF1">
    <property type="entry name" value="HTH-TYPE TRANSCRIPTIONAL REGULATOR YJDC"/>
    <property type="match status" value="1"/>
</dbReference>
<accession>A0A2S9QR28</accession>
<reference evidence="6 7" key="1">
    <citation type="journal article" date="2017" name="New Microbes New Infect">
        <title>Genome sequence of 'Leucobacter massiliensis' sp. nov. isolated from human pharynx after travel to the 2014 Hajj.</title>
        <authorList>
            <person name="Leangapichart T."/>
            <person name="Gautret P."/>
            <person name="Nguyen T.T."/>
            <person name="Armstrong N."/>
            <person name="Rolain J.M."/>
        </authorList>
    </citation>
    <scope>NUCLEOTIDE SEQUENCE [LARGE SCALE GENOMIC DNA]</scope>
    <source>
        <strain evidence="6 7">122RC15</strain>
    </source>
</reference>
<dbReference type="PANTHER" id="PTHR47506">
    <property type="entry name" value="TRANSCRIPTIONAL REGULATORY PROTEIN"/>
    <property type="match status" value="1"/>
</dbReference>